<keyword evidence="1" id="KW-0812">Transmembrane</keyword>
<reference evidence="2" key="1">
    <citation type="submission" date="2020-05" db="EMBL/GenBank/DDBJ databases">
        <authorList>
            <person name="Chiriac C."/>
            <person name="Salcher M."/>
            <person name="Ghai R."/>
            <person name="Kavagutti S V."/>
        </authorList>
    </citation>
    <scope>NUCLEOTIDE SEQUENCE</scope>
</reference>
<evidence type="ECO:0000313" key="2">
    <source>
        <dbReference type="EMBL" id="CAB4931919.1"/>
    </source>
</evidence>
<evidence type="ECO:0000256" key="1">
    <source>
        <dbReference type="SAM" id="Phobius"/>
    </source>
</evidence>
<protein>
    <submittedName>
        <fullName evidence="2">Unannotated protein</fullName>
    </submittedName>
</protein>
<name>A0A6J7ILM6_9ZZZZ</name>
<feature type="transmembrane region" description="Helical" evidence="1">
    <location>
        <begin position="20"/>
        <end position="42"/>
    </location>
</feature>
<proteinExistence type="predicted"/>
<organism evidence="2">
    <name type="scientific">freshwater metagenome</name>
    <dbReference type="NCBI Taxonomy" id="449393"/>
    <lineage>
        <taxon>unclassified sequences</taxon>
        <taxon>metagenomes</taxon>
        <taxon>ecological metagenomes</taxon>
    </lineage>
</organism>
<dbReference type="EMBL" id="CAFBNF010000017">
    <property type="protein sequence ID" value="CAB4931919.1"/>
    <property type="molecule type" value="Genomic_DNA"/>
</dbReference>
<keyword evidence="1" id="KW-0472">Membrane</keyword>
<sequence>MSTTELTPQERRFESERIHASPTVLILAAIGLALWGVGKLLGPTAGPALQKKLSTDR</sequence>
<gene>
    <name evidence="2" type="ORF">UFOPK3773_00299</name>
</gene>
<dbReference type="AlphaFoldDB" id="A0A6J7ILM6"/>
<keyword evidence="1" id="KW-1133">Transmembrane helix</keyword>
<accession>A0A6J7ILM6</accession>